<proteinExistence type="predicted"/>
<dbReference type="Proteomes" id="UP000298616">
    <property type="component" value="Chromosome"/>
</dbReference>
<name>A0A4D7JKZ5_9BACT</name>
<organism evidence="2 3">
    <name type="scientific">Mangrovivirga cuniculi</name>
    <dbReference type="NCBI Taxonomy" id="2715131"/>
    <lineage>
        <taxon>Bacteria</taxon>
        <taxon>Pseudomonadati</taxon>
        <taxon>Bacteroidota</taxon>
        <taxon>Cytophagia</taxon>
        <taxon>Cytophagales</taxon>
        <taxon>Mangrovivirgaceae</taxon>
        <taxon>Mangrovivirga</taxon>
    </lineage>
</organism>
<feature type="chain" id="PRO_5020690209" description="Secretion system C-terminal sorting domain-containing protein" evidence="1">
    <location>
        <begin position="27"/>
        <end position="211"/>
    </location>
</feature>
<sequence length="211" mass="23892">MKTLAKTISTVSLILIFTLICSTAYAGVNENSNKIFDPKKMSSGLIFDLDHIFNNPMKFRLDLHQPEKHLVQISIYDKDNNKVYSAFTSKTQNSQLFNLSELGYGEYTVEITTLGEVARDKIILEKPAYLNPVAFIKESETTKNKVTIVSLNAGSPVNFTITDEGNNVVYNDIYYKKDLRENINLNELPQGDYTLTLESNDVFESKNITIK</sequence>
<dbReference type="RefSeq" id="WP_137091863.1">
    <property type="nucleotide sequence ID" value="NZ_CP028923.1"/>
</dbReference>
<dbReference type="OrthoDB" id="1492409at2"/>
<dbReference type="AlphaFoldDB" id="A0A4D7JKZ5"/>
<accession>A0A4D7JKZ5</accession>
<keyword evidence="1" id="KW-0732">Signal</keyword>
<reference evidence="2 3" key="1">
    <citation type="submission" date="2018-04" db="EMBL/GenBank/DDBJ databases">
        <title>Complete genome uncultured novel isolate.</title>
        <authorList>
            <person name="Merlino G."/>
        </authorList>
    </citation>
    <scope>NUCLEOTIDE SEQUENCE [LARGE SCALE GENOMIC DNA]</scope>
    <source>
        <strain evidence="3">R1DC9</strain>
    </source>
</reference>
<evidence type="ECO:0008006" key="4">
    <source>
        <dbReference type="Google" id="ProtNLM"/>
    </source>
</evidence>
<gene>
    <name evidence="2" type="ORF">DCC35_16755</name>
</gene>
<dbReference type="KEGG" id="fpf:DCC35_16755"/>
<evidence type="ECO:0000256" key="1">
    <source>
        <dbReference type="SAM" id="SignalP"/>
    </source>
</evidence>
<evidence type="ECO:0000313" key="2">
    <source>
        <dbReference type="EMBL" id="QCK16271.1"/>
    </source>
</evidence>
<dbReference type="Gene3D" id="2.60.40.3080">
    <property type="match status" value="1"/>
</dbReference>
<feature type="signal peptide" evidence="1">
    <location>
        <begin position="1"/>
        <end position="26"/>
    </location>
</feature>
<dbReference type="InterPro" id="IPR021638">
    <property type="entry name" value="DUF3244"/>
</dbReference>
<dbReference type="EMBL" id="CP028923">
    <property type="protein sequence ID" value="QCK16271.1"/>
    <property type="molecule type" value="Genomic_DNA"/>
</dbReference>
<keyword evidence="3" id="KW-1185">Reference proteome</keyword>
<protein>
    <recommendedName>
        <fullName evidence="4">Secretion system C-terminal sorting domain-containing protein</fullName>
    </recommendedName>
</protein>
<dbReference type="Pfam" id="PF11589">
    <property type="entry name" value="DUF3244"/>
    <property type="match status" value="1"/>
</dbReference>
<evidence type="ECO:0000313" key="3">
    <source>
        <dbReference type="Proteomes" id="UP000298616"/>
    </source>
</evidence>